<dbReference type="InterPro" id="IPR011042">
    <property type="entry name" value="6-blade_b-propeller_TolB-like"/>
</dbReference>
<proteinExistence type="predicted"/>
<organism evidence="1 2">
    <name type="scientific">Virgibacillus kekensis</name>
    <dbReference type="NCBI Taxonomy" id="202261"/>
    <lineage>
        <taxon>Bacteria</taxon>
        <taxon>Bacillati</taxon>
        <taxon>Bacillota</taxon>
        <taxon>Bacilli</taxon>
        <taxon>Bacillales</taxon>
        <taxon>Bacillaceae</taxon>
        <taxon>Virgibacillus</taxon>
    </lineage>
</organism>
<dbReference type="Proteomes" id="UP001595989">
    <property type="component" value="Unassembled WGS sequence"/>
</dbReference>
<dbReference type="PANTHER" id="PTHR36842">
    <property type="entry name" value="PROTEIN TOLB HOMOLOG"/>
    <property type="match status" value="1"/>
</dbReference>
<evidence type="ECO:0000313" key="2">
    <source>
        <dbReference type="Proteomes" id="UP001595989"/>
    </source>
</evidence>
<protein>
    <submittedName>
        <fullName evidence="1">TolB family protein</fullName>
    </submittedName>
</protein>
<reference evidence="2" key="1">
    <citation type="journal article" date="2019" name="Int. J. Syst. Evol. Microbiol.">
        <title>The Global Catalogue of Microorganisms (GCM) 10K type strain sequencing project: providing services to taxonomists for standard genome sequencing and annotation.</title>
        <authorList>
            <consortium name="The Broad Institute Genomics Platform"/>
            <consortium name="The Broad Institute Genome Sequencing Center for Infectious Disease"/>
            <person name="Wu L."/>
            <person name="Ma J."/>
        </authorList>
    </citation>
    <scope>NUCLEOTIDE SEQUENCE [LARGE SCALE GENOMIC DNA]</scope>
    <source>
        <strain evidence="2">CGMCC 4.7426</strain>
    </source>
</reference>
<dbReference type="RefSeq" id="WP_390295119.1">
    <property type="nucleotide sequence ID" value="NZ_JBHSFU010000004.1"/>
</dbReference>
<dbReference type="PANTHER" id="PTHR36842:SF1">
    <property type="entry name" value="PROTEIN TOLB"/>
    <property type="match status" value="1"/>
</dbReference>
<dbReference type="EMBL" id="JBHSFU010000004">
    <property type="protein sequence ID" value="MFC4558420.1"/>
    <property type="molecule type" value="Genomic_DNA"/>
</dbReference>
<dbReference type="SUPFAM" id="SSF82171">
    <property type="entry name" value="DPP6 N-terminal domain-like"/>
    <property type="match status" value="1"/>
</dbReference>
<sequence length="461" mass="51981">MHTFYSGNPYQYGQLAYTAGDGAGYDIWLYDFFSRSSTRLTTGLADSFSIPYWSPDLNRIAFVGRGAVIYVVNLERGTIAAIDQLEEGPGSYLDWSPDGVTLAYAKNPYIMIYNTRTHRANRINQPQATDVQWFPTGEELLYQAPDDSGVSQLYRIDRNGTNQRQITQNTEGRYNNVRLSPNGRYILYTTPGVSVSLIYTIDLITGEVFEIPGGPQAKNYNPEWSPDSQSILYSATAMENNQYYSQIRTTGTRGQGDRPIAISTCFSTPVTWSGNGRRIAYLSGCTAEDYATEVWVLDVISGASARILAGIPVFALQWSPIPTQRRKRTFVSQEYRVRLRYPANWQQVTDVRFEGPDGFFQISAIASDEPIEEVCQNEAFHPLQPYGSNPRITRTRTQGQEACFIFPSADQPAEMENQAALIVRYPRPVQINGETYNYFVLWADEAHIDEISPTIDFLGNR</sequence>
<gene>
    <name evidence="1" type="ORF">ACFO3D_09365</name>
</gene>
<dbReference type="Gene3D" id="2.120.10.30">
    <property type="entry name" value="TolB, C-terminal domain"/>
    <property type="match status" value="2"/>
</dbReference>
<accession>A0ABV9DKA8</accession>
<comment type="caution">
    <text evidence="1">The sequence shown here is derived from an EMBL/GenBank/DDBJ whole genome shotgun (WGS) entry which is preliminary data.</text>
</comment>
<evidence type="ECO:0000313" key="1">
    <source>
        <dbReference type="EMBL" id="MFC4558420.1"/>
    </source>
</evidence>
<keyword evidence="2" id="KW-1185">Reference proteome</keyword>
<name>A0ABV9DKA8_9BACI</name>